<dbReference type="CDD" id="cd06173">
    <property type="entry name" value="MFS_MefA_like"/>
    <property type="match status" value="1"/>
</dbReference>
<organism evidence="9 10">
    <name type="scientific">Xanthocytophaga agilis</name>
    <dbReference type="NCBI Taxonomy" id="3048010"/>
    <lineage>
        <taxon>Bacteria</taxon>
        <taxon>Pseudomonadati</taxon>
        <taxon>Bacteroidota</taxon>
        <taxon>Cytophagia</taxon>
        <taxon>Cytophagales</taxon>
        <taxon>Rhodocytophagaceae</taxon>
        <taxon>Xanthocytophaga</taxon>
    </lineage>
</organism>
<evidence type="ECO:0000256" key="6">
    <source>
        <dbReference type="ARBA" id="ARBA00023136"/>
    </source>
</evidence>
<dbReference type="PANTHER" id="PTHR23513:SF9">
    <property type="entry name" value="ENTEROBACTIN EXPORTER ENTS"/>
    <property type="match status" value="1"/>
</dbReference>
<evidence type="ECO:0000313" key="10">
    <source>
        <dbReference type="Proteomes" id="UP001232063"/>
    </source>
</evidence>
<protein>
    <submittedName>
        <fullName evidence="9">MFS transporter</fullName>
    </submittedName>
</protein>
<evidence type="ECO:0000256" key="3">
    <source>
        <dbReference type="ARBA" id="ARBA00022475"/>
    </source>
</evidence>
<dbReference type="PANTHER" id="PTHR23513">
    <property type="entry name" value="INTEGRAL MEMBRANE EFFLUX PROTEIN-RELATED"/>
    <property type="match status" value="1"/>
</dbReference>
<dbReference type="AlphaFoldDB" id="A0AAE3REK3"/>
<dbReference type="GO" id="GO:0022857">
    <property type="term" value="F:transmembrane transporter activity"/>
    <property type="evidence" value="ECO:0007669"/>
    <property type="project" value="InterPro"/>
</dbReference>
<dbReference type="PROSITE" id="PS50850">
    <property type="entry name" value="MFS"/>
    <property type="match status" value="1"/>
</dbReference>
<evidence type="ECO:0000256" key="7">
    <source>
        <dbReference type="SAM" id="Phobius"/>
    </source>
</evidence>
<keyword evidence="3" id="KW-1003">Cell membrane</keyword>
<gene>
    <name evidence="9" type="ORF">QNI22_38845</name>
</gene>
<feature type="transmembrane region" description="Helical" evidence="7">
    <location>
        <begin position="373"/>
        <end position="395"/>
    </location>
</feature>
<evidence type="ECO:0000256" key="4">
    <source>
        <dbReference type="ARBA" id="ARBA00022692"/>
    </source>
</evidence>
<feature type="transmembrane region" description="Helical" evidence="7">
    <location>
        <begin position="281"/>
        <end position="298"/>
    </location>
</feature>
<comment type="subcellular location">
    <subcellularLocation>
        <location evidence="1">Cell membrane</location>
        <topology evidence="1">Multi-pass membrane protein</topology>
    </subcellularLocation>
</comment>
<feature type="transmembrane region" description="Helical" evidence="7">
    <location>
        <begin position="47"/>
        <end position="70"/>
    </location>
</feature>
<dbReference type="GO" id="GO:0005886">
    <property type="term" value="C:plasma membrane"/>
    <property type="evidence" value="ECO:0007669"/>
    <property type="project" value="UniProtKB-SubCell"/>
</dbReference>
<keyword evidence="4 7" id="KW-0812">Transmembrane</keyword>
<feature type="transmembrane region" description="Helical" evidence="7">
    <location>
        <begin position="142"/>
        <end position="165"/>
    </location>
</feature>
<dbReference type="EMBL" id="JASJOU010000026">
    <property type="protein sequence ID" value="MDJ1506663.1"/>
    <property type="molecule type" value="Genomic_DNA"/>
</dbReference>
<evidence type="ECO:0000256" key="1">
    <source>
        <dbReference type="ARBA" id="ARBA00004651"/>
    </source>
</evidence>
<comment type="caution">
    <text evidence="9">The sequence shown here is derived from an EMBL/GenBank/DDBJ whole genome shotgun (WGS) entry which is preliminary data.</text>
</comment>
<feature type="transmembrane region" description="Helical" evidence="7">
    <location>
        <begin position="253"/>
        <end position="274"/>
    </location>
</feature>
<keyword evidence="10" id="KW-1185">Reference proteome</keyword>
<keyword evidence="5 7" id="KW-1133">Transmembrane helix</keyword>
<evidence type="ECO:0000256" key="2">
    <source>
        <dbReference type="ARBA" id="ARBA00022448"/>
    </source>
</evidence>
<feature type="transmembrane region" description="Helical" evidence="7">
    <location>
        <begin position="346"/>
        <end position="367"/>
    </location>
</feature>
<dbReference type="RefSeq" id="WP_314519766.1">
    <property type="nucleotide sequence ID" value="NZ_JASJOU010000026.1"/>
</dbReference>
<keyword evidence="2" id="KW-0813">Transport</keyword>
<proteinExistence type="predicted"/>
<feature type="transmembrane region" description="Helical" evidence="7">
    <location>
        <begin position="304"/>
        <end position="325"/>
    </location>
</feature>
<accession>A0AAE3REK3</accession>
<dbReference type="SUPFAM" id="SSF103473">
    <property type="entry name" value="MFS general substrate transporter"/>
    <property type="match status" value="1"/>
</dbReference>
<dbReference type="InterPro" id="IPR020846">
    <property type="entry name" value="MFS_dom"/>
</dbReference>
<dbReference type="Proteomes" id="UP001232063">
    <property type="component" value="Unassembled WGS sequence"/>
</dbReference>
<keyword evidence="6 7" id="KW-0472">Membrane</keyword>
<feature type="transmembrane region" description="Helical" evidence="7">
    <location>
        <begin position="171"/>
        <end position="191"/>
    </location>
</feature>
<dbReference type="Pfam" id="PF05977">
    <property type="entry name" value="MFS_3"/>
    <property type="match status" value="1"/>
</dbReference>
<evidence type="ECO:0000256" key="5">
    <source>
        <dbReference type="ARBA" id="ARBA00022989"/>
    </source>
</evidence>
<reference evidence="9" key="1">
    <citation type="submission" date="2023-05" db="EMBL/GenBank/DDBJ databases">
        <authorList>
            <person name="Zhang X."/>
        </authorList>
    </citation>
    <scope>NUCLEOTIDE SEQUENCE</scope>
    <source>
        <strain evidence="9">BD1B2-1</strain>
    </source>
</reference>
<dbReference type="InterPro" id="IPR010290">
    <property type="entry name" value="TM_effector"/>
</dbReference>
<evidence type="ECO:0000313" key="9">
    <source>
        <dbReference type="EMBL" id="MDJ1506663.1"/>
    </source>
</evidence>
<dbReference type="InterPro" id="IPR036259">
    <property type="entry name" value="MFS_trans_sf"/>
</dbReference>
<sequence>MLLDITPLKRFRDYRLLFFGQLISFFGSMMTFVVVPVQMFQLTHSNLYVGLLGVSEFIPMFLLAFVGGALADAVDRRKMLRITEIGQTITIGILLANSLLPNPQIWILFLVVAIQAGLAGLQRPSFEALIPRIVPSEYMTAVSALNSLRFNIGAIISPIVGGLIASQFNASWAYAIDLVTFMASLLAVWMIQSVPPPDNADQPNLESIKKGFRYAISRQELLGTYLIDINAMLFGMPKALFPALAVSFGANSIGFFYSAIAGGALVATLTSGWAKHTHKHGLFIVIAAALWGVAIIFFGLSSNLYYALVFLGVAGFFDMISGLFRGTIWNQTIPDHLRGRLAGIEMISFMTGPMLGDAEAGLIAYWFDLKTSIVSGGVMTVVGTIILALLLPKFVTYDGREGLKRKMEEEEIRQTELSV</sequence>
<feature type="domain" description="Major facilitator superfamily (MFS) profile" evidence="8">
    <location>
        <begin position="13"/>
        <end position="395"/>
    </location>
</feature>
<dbReference type="Gene3D" id="1.20.1250.20">
    <property type="entry name" value="MFS general substrate transporter like domains"/>
    <property type="match status" value="1"/>
</dbReference>
<name>A0AAE3REK3_9BACT</name>
<feature type="transmembrane region" description="Helical" evidence="7">
    <location>
        <begin position="16"/>
        <end position="35"/>
    </location>
</feature>
<evidence type="ECO:0000259" key="8">
    <source>
        <dbReference type="PROSITE" id="PS50850"/>
    </source>
</evidence>